<dbReference type="InterPro" id="IPR002509">
    <property type="entry name" value="NODB_dom"/>
</dbReference>
<accession>A0A1H9XPW1</accession>
<dbReference type="RefSeq" id="WP_091762587.1">
    <property type="nucleotide sequence ID" value="NZ_FOHB01000010.1"/>
</dbReference>
<protein>
    <submittedName>
        <fullName evidence="5">Chitooligosaccharide deacetylase</fullName>
    </submittedName>
</protein>
<organism evidence="5 6">
    <name type="scientific">Pedococcus cremeus</name>
    <dbReference type="NCBI Taxonomy" id="587636"/>
    <lineage>
        <taxon>Bacteria</taxon>
        <taxon>Bacillati</taxon>
        <taxon>Actinomycetota</taxon>
        <taxon>Actinomycetes</taxon>
        <taxon>Micrococcales</taxon>
        <taxon>Intrasporangiaceae</taxon>
        <taxon>Pedococcus</taxon>
    </lineage>
</organism>
<dbReference type="PANTHER" id="PTHR10587:SF133">
    <property type="entry name" value="CHITIN DEACETYLASE 1-RELATED"/>
    <property type="match status" value="1"/>
</dbReference>
<gene>
    <name evidence="5" type="ORF">SAMN05216199_0064</name>
</gene>
<feature type="domain" description="NodB homology" evidence="4">
    <location>
        <begin position="47"/>
        <end position="234"/>
    </location>
</feature>
<keyword evidence="1" id="KW-0479">Metal-binding</keyword>
<evidence type="ECO:0000256" key="1">
    <source>
        <dbReference type="ARBA" id="ARBA00022723"/>
    </source>
</evidence>
<dbReference type="Pfam" id="PF01522">
    <property type="entry name" value="Polysacc_deac_1"/>
    <property type="match status" value="1"/>
</dbReference>
<evidence type="ECO:0000313" key="5">
    <source>
        <dbReference type="EMBL" id="SES48196.1"/>
    </source>
</evidence>
<evidence type="ECO:0000313" key="6">
    <source>
        <dbReference type="Proteomes" id="UP000199019"/>
    </source>
</evidence>
<dbReference type="EMBL" id="FOHB01000010">
    <property type="protein sequence ID" value="SES48196.1"/>
    <property type="molecule type" value="Genomic_DNA"/>
</dbReference>
<dbReference type="Gene3D" id="3.20.20.370">
    <property type="entry name" value="Glycoside hydrolase/deacetylase"/>
    <property type="match status" value="1"/>
</dbReference>
<dbReference type="GO" id="GO:0016810">
    <property type="term" value="F:hydrolase activity, acting on carbon-nitrogen (but not peptide) bonds"/>
    <property type="evidence" value="ECO:0007669"/>
    <property type="project" value="InterPro"/>
</dbReference>
<keyword evidence="6" id="KW-1185">Reference proteome</keyword>
<evidence type="ECO:0000256" key="2">
    <source>
        <dbReference type="ARBA" id="ARBA00022801"/>
    </source>
</evidence>
<proteinExistence type="predicted"/>
<dbReference type="GO" id="GO:0016020">
    <property type="term" value="C:membrane"/>
    <property type="evidence" value="ECO:0007669"/>
    <property type="project" value="TreeGrafter"/>
</dbReference>
<dbReference type="GO" id="GO:0005975">
    <property type="term" value="P:carbohydrate metabolic process"/>
    <property type="evidence" value="ECO:0007669"/>
    <property type="project" value="InterPro"/>
</dbReference>
<dbReference type="PANTHER" id="PTHR10587">
    <property type="entry name" value="GLYCOSYL TRANSFERASE-RELATED"/>
    <property type="match status" value="1"/>
</dbReference>
<dbReference type="PROSITE" id="PS51677">
    <property type="entry name" value="NODB"/>
    <property type="match status" value="1"/>
</dbReference>
<dbReference type="InterPro" id="IPR011330">
    <property type="entry name" value="Glyco_hydro/deAcase_b/a-brl"/>
</dbReference>
<sequence>MSGTASGSERADHAEAHPAGAGAHTDDIAARLRVDPRALIAVDTDRPALALTFDDGPDPAYTPTVLRALRSARVTATFFLIGRNAARYPDLVQQMVEEGHEVANHTYDHLWLDSCDLESVRHQIVAGEAAVAAHAVGRWFRPPRGWTSEAVVEVCRERRLDSAFWSVSFERHQSKAVAEAAGIVVSEARAGSVILCHDGGHLDGPNPQAVDRSRMVRALPSILDGVLAKGLVPVRLTDLVALARA</sequence>
<dbReference type="OrthoDB" id="9797391at2"/>
<dbReference type="InterPro" id="IPR050248">
    <property type="entry name" value="Polysacc_deacetylase_ArnD"/>
</dbReference>
<keyword evidence="2" id="KW-0378">Hydrolase</keyword>
<dbReference type="CDD" id="cd10917">
    <property type="entry name" value="CE4_NodB_like_6s_7s"/>
    <property type="match status" value="1"/>
</dbReference>
<dbReference type="STRING" id="587636.SAMN05216199_0064"/>
<reference evidence="6" key="1">
    <citation type="submission" date="2016-10" db="EMBL/GenBank/DDBJ databases">
        <authorList>
            <person name="Varghese N."/>
            <person name="Submissions S."/>
        </authorList>
    </citation>
    <scope>NUCLEOTIDE SEQUENCE [LARGE SCALE GENOMIC DNA]</scope>
    <source>
        <strain evidence="6">CGMCC 1.6963</strain>
    </source>
</reference>
<name>A0A1H9XPW1_9MICO</name>
<evidence type="ECO:0000259" key="4">
    <source>
        <dbReference type="PROSITE" id="PS51677"/>
    </source>
</evidence>
<dbReference type="Proteomes" id="UP000199019">
    <property type="component" value="Unassembled WGS sequence"/>
</dbReference>
<evidence type="ECO:0000256" key="3">
    <source>
        <dbReference type="SAM" id="MobiDB-lite"/>
    </source>
</evidence>
<dbReference type="GO" id="GO:0046872">
    <property type="term" value="F:metal ion binding"/>
    <property type="evidence" value="ECO:0007669"/>
    <property type="project" value="UniProtKB-KW"/>
</dbReference>
<feature type="region of interest" description="Disordered" evidence="3">
    <location>
        <begin position="1"/>
        <end position="24"/>
    </location>
</feature>
<dbReference type="SUPFAM" id="SSF88713">
    <property type="entry name" value="Glycoside hydrolase/deacetylase"/>
    <property type="match status" value="1"/>
</dbReference>
<dbReference type="AlphaFoldDB" id="A0A1H9XPW1"/>